<accession>A0A6A6WFE2</accession>
<dbReference type="OrthoDB" id="538223at2759"/>
<dbReference type="GeneID" id="54484254"/>
<dbReference type="PANTHER" id="PTHR10039">
    <property type="entry name" value="AMELOGENIN"/>
    <property type="match status" value="1"/>
</dbReference>
<dbReference type="Proteomes" id="UP000799437">
    <property type="component" value="Unassembled WGS sequence"/>
</dbReference>
<evidence type="ECO:0000256" key="3">
    <source>
        <dbReference type="PROSITE-ProRule" id="PRU00221"/>
    </source>
</evidence>
<dbReference type="SMART" id="SM00320">
    <property type="entry name" value="WD40"/>
    <property type="match status" value="4"/>
</dbReference>
<dbReference type="InterPro" id="IPR036322">
    <property type="entry name" value="WD40_repeat_dom_sf"/>
</dbReference>
<feature type="repeat" description="WD" evidence="3">
    <location>
        <begin position="1312"/>
        <end position="1341"/>
    </location>
</feature>
<evidence type="ECO:0000259" key="5">
    <source>
        <dbReference type="PROSITE" id="PS50837"/>
    </source>
</evidence>
<name>A0A6A6WFE2_9PEZI</name>
<dbReference type="InterPro" id="IPR027417">
    <property type="entry name" value="P-loop_NTPase"/>
</dbReference>
<feature type="region of interest" description="Disordered" evidence="4">
    <location>
        <begin position="1"/>
        <end position="118"/>
    </location>
</feature>
<feature type="compositionally biased region" description="Basic residues" evidence="4">
    <location>
        <begin position="1"/>
        <end position="13"/>
    </location>
</feature>
<dbReference type="PROSITE" id="PS00678">
    <property type="entry name" value="WD_REPEATS_1"/>
    <property type="match status" value="1"/>
</dbReference>
<protein>
    <submittedName>
        <fullName evidence="6">WD40 repeat-like protein</fullName>
    </submittedName>
</protein>
<evidence type="ECO:0000313" key="7">
    <source>
        <dbReference type="Proteomes" id="UP000799437"/>
    </source>
</evidence>
<sequence length="1650" mass="186898">MKKSFQKFLRRHEKPQAKAIKDQPPANHAQPALHTTTSQIVPPTGQKLHEDAVNVETIGESPALNSSGREKAANEQHNAQDNESPDLMKSKARQKTANVQQKISDKEESNSTRSVEQSKINHTNQRFLVNRAHELVKVTRDANNTHNDGRFPTDKSARIAPADLWDEAYEKASEAEPELTSRYETILSAKMIGTIDTEAIKSFKNLIVRDPDERRKQMKSIVERGLKRTDKDTRIKHKLNSGLHAIEAIQGAAKKSVQASTEAAIAWACVCIAIEVIKNPIGEALKNRQGLEYVILRAKWYESLAISLFGAEDSILNGSNLQIQVRQHVVDLYSKFLLYQMKSVISYYRRRVKAIVNDFLLFDDWAGQIHDIEQAETLVKNDVNIYYSIQVQDTLTALMKGADDAVSAVRNQTREYQKDRQTDKDQACIRDLCAGSPLLDKERIESMKGGLVSECYEWIFDNSEYQRWLNDDGIQSLWLSGNPGQGKTMLLCGMIDRLRVLPYRDYVLAYFFCQASDTNANNATAVLRGIIYLLIDEEPSLLKHVRQQYEKTGKSLFEGNNAWYALTGIFKSILQDVKSRKIYILVDALDECRTDRDRLLNLISQTMTESRNLNWLVASRPWSEIEVLVQQIPKLAHLRLAPNSEHMSSAVDFYINYKVEELRTLHKYREDLVSQIREHLTSNAHGTFLWVALVCQSLVNMGPWGAIRKIKEVPATLTETYDYMMECIEQGDSIYVEACKSVLSVATFVRRPVTLLEMGTLAEGLDEAANDRVALLDIIGRCGSFLSIQNETLYFVHQTAKDYILGRAAGTEMGEHAKIYSKSLEVMKKVLKRNLYGIDGEGLLLEEIEVPAQNPLSPIAYSCLHWADHLAALLEKEPASVTHFTNGSALDVFLRTIYLFWIEALVLLKNLMQGIRCMAIVVRTAETFKGQDGLVNLAKDALRFIRYHAVSLENAPLQIYSSGLLLSPSESKVRKLYQQEEPEWVITKPHLGFNWSPYLQTLIRHKAGITAIAFSSDGRRLISATHNGTIVLWDTSNGEPLFTFSKDMSAQIHPHDRECYYQRILFFGDHKLVTASSVWKKHDPPRRHEMFTLYHVWNVSGPNIRYLRTLDPKQHNIEAECTEACAPSGSSLASFCYGGTIKVWNTDTGTVQAILDATFISVLSSEKGSKDRRDHLRLRFREQNELVLLGGADFGIRLWYINTGLLHEPTRQHTSPRSQRWWLSEDAELILDYEEHEKTASMVCGTLAVRYLRSGEVRSPIQSSSCCRAFFSADSTALMIIEDRPSRICIYDTSTGVLRFSMTGEVYMAATFTSEGNMVAYGTHNGIVKIWDMTTSQESDESFPEHIYRMRFIAEGRILLIDGGNMIAVYDLGASMILRRFDDLPGSFMFASSKYSTLFAIGFTDSDEIVVRVQDSLKDDQSWETRQQASRLMDLVLSPSGDFLAMLLVEKGMTSPKIMLWHTSADTALSSTLEPRRVIDIEGGSSAIEDMSISPDGRFLALHYDSRVIIWSLQSNQMVKQEWDVDDRGSLRAQTRFSFLQANDLVRTGTGVYKIESATGHHCLKLRPVSASEKEVSCHSRFGLMKQNDRAGDWITHMGRRVLRIHPNLQLNRSTIAIYESWLAFYTRKGGLKIMQFDMSKLPKTRAASA</sequence>
<dbReference type="EMBL" id="ML996566">
    <property type="protein sequence ID" value="KAF2761542.1"/>
    <property type="molecule type" value="Genomic_DNA"/>
</dbReference>
<dbReference type="InterPro" id="IPR031359">
    <property type="entry name" value="NACHT_N"/>
</dbReference>
<dbReference type="InterPro" id="IPR056884">
    <property type="entry name" value="NPHP3-like_N"/>
</dbReference>
<organism evidence="6 7">
    <name type="scientific">Pseudovirgaria hyperparasitica</name>
    <dbReference type="NCBI Taxonomy" id="470096"/>
    <lineage>
        <taxon>Eukaryota</taxon>
        <taxon>Fungi</taxon>
        <taxon>Dikarya</taxon>
        <taxon>Ascomycota</taxon>
        <taxon>Pezizomycotina</taxon>
        <taxon>Dothideomycetes</taxon>
        <taxon>Dothideomycetes incertae sedis</taxon>
        <taxon>Acrospermales</taxon>
        <taxon>Acrospermaceae</taxon>
        <taxon>Pseudovirgaria</taxon>
    </lineage>
</organism>
<dbReference type="PROSITE" id="PS50837">
    <property type="entry name" value="NACHT"/>
    <property type="match status" value="1"/>
</dbReference>
<keyword evidence="1 3" id="KW-0853">WD repeat</keyword>
<feature type="compositionally biased region" description="Basic and acidic residues" evidence="4">
    <location>
        <begin position="68"/>
        <end position="80"/>
    </location>
</feature>
<reference evidence="6" key="1">
    <citation type="journal article" date="2020" name="Stud. Mycol.">
        <title>101 Dothideomycetes genomes: a test case for predicting lifestyles and emergence of pathogens.</title>
        <authorList>
            <person name="Haridas S."/>
            <person name="Albert R."/>
            <person name="Binder M."/>
            <person name="Bloem J."/>
            <person name="Labutti K."/>
            <person name="Salamov A."/>
            <person name="Andreopoulos B."/>
            <person name="Baker S."/>
            <person name="Barry K."/>
            <person name="Bills G."/>
            <person name="Bluhm B."/>
            <person name="Cannon C."/>
            <person name="Castanera R."/>
            <person name="Culley D."/>
            <person name="Daum C."/>
            <person name="Ezra D."/>
            <person name="Gonzalez J."/>
            <person name="Henrissat B."/>
            <person name="Kuo A."/>
            <person name="Liang C."/>
            <person name="Lipzen A."/>
            <person name="Lutzoni F."/>
            <person name="Magnuson J."/>
            <person name="Mondo S."/>
            <person name="Nolan M."/>
            <person name="Ohm R."/>
            <person name="Pangilinan J."/>
            <person name="Park H.-J."/>
            <person name="Ramirez L."/>
            <person name="Alfaro M."/>
            <person name="Sun H."/>
            <person name="Tritt A."/>
            <person name="Yoshinaga Y."/>
            <person name="Zwiers L.-H."/>
            <person name="Turgeon B."/>
            <person name="Goodwin S."/>
            <person name="Spatafora J."/>
            <person name="Crous P."/>
            <person name="Grigoriev I."/>
        </authorList>
    </citation>
    <scope>NUCLEOTIDE SEQUENCE</scope>
    <source>
        <strain evidence="6">CBS 121739</strain>
    </source>
</reference>
<dbReference type="Gene3D" id="3.40.50.300">
    <property type="entry name" value="P-loop containing nucleotide triphosphate hydrolases"/>
    <property type="match status" value="1"/>
</dbReference>
<dbReference type="PROSITE" id="PS50294">
    <property type="entry name" value="WD_REPEATS_REGION"/>
    <property type="match status" value="1"/>
</dbReference>
<dbReference type="Gene3D" id="2.130.10.10">
    <property type="entry name" value="YVTN repeat-like/Quinoprotein amine dehydrogenase"/>
    <property type="match status" value="3"/>
</dbReference>
<evidence type="ECO:0000313" key="6">
    <source>
        <dbReference type="EMBL" id="KAF2761542.1"/>
    </source>
</evidence>
<dbReference type="Pfam" id="PF00400">
    <property type="entry name" value="WD40"/>
    <property type="match status" value="1"/>
</dbReference>
<dbReference type="RefSeq" id="XP_033603993.1">
    <property type="nucleotide sequence ID" value="XM_033743200.1"/>
</dbReference>
<evidence type="ECO:0000256" key="2">
    <source>
        <dbReference type="ARBA" id="ARBA00022737"/>
    </source>
</evidence>
<dbReference type="Pfam" id="PF17100">
    <property type="entry name" value="NACHT_N"/>
    <property type="match status" value="1"/>
</dbReference>
<dbReference type="InterPro" id="IPR001680">
    <property type="entry name" value="WD40_rpt"/>
</dbReference>
<keyword evidence="2" id="KW-0677">Repeat</keyword>
<dbReference type="Pfam" id="PF24883">
    <property type="entry name" value="NPHP3_N"/>
    <property type="match status" value="1"/>
</dbReference>
<dbReference type="InterPro" id="IPR019775">
    <property type="entry name" value="WD40_repeat_CS"/>
</dbReference>
<dbReference type="InterPro" id="IPR007111">
    <property type="entry name" value="NACHT_NTPase"/>
</dbReference>
<evidence type="ECO:0000256" key="1">
    <source>
        <dbReference type="ARBA" id="ARBA00022574"/>
    </source>
</evidence>
<dbReference type="SUPFAM" id="SSF50978">
    <property type="entry name" value="WD40 repeat-like"/>
    <property type="match status" value="1"/>
</dbReference>
<dbReference type="PROSITE" id="PS50082">
    <property type="entry name" value="WD_REPEATS_2"/>
    <property type="match status" value="2"/>
</dbReference>
<evidence type="ECO:0000256" key="4">
    <source>
        <dbReference type="SAM" id="MobiDB-lite"/>
    </source>
</evidence>
<feature type="domain" description="NACHT" evidence="5">
    <location>
        <begin position="475"/>
        <end position="621"/>
    </location>
</feature>
<dbReference type="SUPFAM" id="SSF52540">
    <property type="entry name" value="P-loop containing nucleoside triphosphate hydrolases"/>
    <property type="match status" value="1"/>
</dbReference>
<feature type="repeat" description="WD" evidence="3">
    <location>
        <begin position="1002"/>
        <end position="1043"/>
    </location>
</feature>
<gene>
    <name evidence="6" type="ORF">EJ05DRAFT_472525</name>
</gene>
<proteinExistence type="predicted"/>
<keyword evidence="7" id="KW-1185">Reference proteome</keyword>
<dbReference type="InterPro" id="IPR015943">
    <property type="entry name" value="WD40/YVTN_repeat-like_dom_sf"/>
</dbReference>
<dbReference type="PANTHER" id="PTHR10039:SF17">
    <property type="entry name" value="FUNGAL STAND N-TERMINAL GOODBYE DOMAIN-CONTAINING PROTEIN-RELATED"/>
    <property type="match status" value="1"/>
</dbReference>